<dbReference type="GO" id="GO:0046872">
    <property type="term" value="F:metal ion binding"/>
    <property type="evidence" value="ECO:0007669"/>
    <property type="project" value="InterPro"/>
</dbReference>
<protein>
    <recommendedName>
        <fullName evidence="2">ATP-grasp domain-containing protein</fullName>
    </recommendedName>
</protein>
<feature type="domain" description="ATP-grasp" evidence="2">
    <location>
        <begin position="117"/>
        <end position="306"/>
    </location>
</feature>
<dbReference type="Gene3D" id="3.30.470.20">
    <property type="entry name" value="ATP-grasp fold, B domain"/>
    <property type="match status" value="2"/>
</dbReference>
<evidence type="ECO:0000313" key="3">
    <source>
        <dbReference type="EMBL" id="GFM37316.1"/>
    </source>
</evidence>
<keyword evidence="4" id="KW-1185">Reference proteome</keyword>
<dbReference type="AlphaFoldDB" id="A0A7J0BUC1"/>
<keyword evidence="1" id="KW-0067">ATP-binding</keyword>
<accession>A0A7J0BUC1</accession>
<proteinExistence type="predicted"/>
<evidence type="ECO:0000259" key="2">
    <source>
        <dbReference type="PROSITE" id="PS50975"/>
    </source>
</evidence>
<dbReference type="EMBL" id="BLVP01000008">
    <property type="protein sequence ID" value="GFM37316.1"/>
    <property type="molecule type" value="Genomic_DNA"/>
</dbReference>
<name>A0A7J0BUC1_9BACT</name>
<keyword evidence="1" id="KW-0547">Nucleotide-binding</keyword>
<reference evidence="3 4" key="1">
    <citation type="submission" date="2020-05" db="EMBL/GenBank/DDBJ databases">
        <title>Draft genome sequence of Desulfovibrio psychrotolerans JS1T.</title>
        <authorList>
            <person name="Ueno A."/>
            <person name="Tamazawa S."/>
            <person name="Tamamura S."/>
            <person name="Murakami T."/>
            <person name="Kiyama T."/>
            <person name="Inomata H."/>
            <person name="Amano Y."/>
            <person name="Miyakawa K."/>
            <person name="Tamaki H."/>
            <person name="Naganuma T."/>
            <person name="Kaneko K."/>
        </authorList>
    </citation>
    <scope>NUCLEOTIDE SEQUENCE [LARGE SCALE GENOMIC DNA]</scope>
    <source>
        <strain evidence="3 4">JS1</strain>
    </source>
</reference>
<sequence>MVSGRAWGSYLAIMRSLGRRGVPVHVVSWGVEQDILRASRYYTAGVALPAASGADRLAALTEYAQRIGAEGRPVLYYCTDEDAAFAADNRQALDARFIVLMGDADGCRMLMGKDTVDALARRSGLQVPGTWHVSATEALDAYAGEFRYPVVLKPCNWNSGGGVSIKADIIFSWEALRERAAAVLHGGGEVVVQDYIEGGDESVEFFLFYRSLDGARLHGCTGRKLRQFPPGAGIMALGMTDAIADLRSAGEAFISAVDYRGLGGVEFKRGNGGLYFIEMSTRSEMFHKIAMDAGVDLPWIAYADACGIDAGNISEQRDGVLYVNEVPYLLVVARKPSYFLQDCRRMLKGPLRLGMFAADDVKPFFLKIASSLRRVMNRTPGR</sequence>
<comment type="caution">
    <text evidence="3">The sequence shown here is derived from an EMBL/GenBank/DDBJ whole genome shotgun (WGS) entry which is preliminary data.</text>
</comment>
<gene>
    <name evidence="3" type="ORF">DSM19430T_20000</name>
</gene>
<evidence type="ECO:0000313" key="4">
    <source>
        <dbReference type="Proteomes" id="UP000503820"/>
    </source>
</evidence>
<dbReference type="Proteomes" id="UP000503820">
    <property type="component" value="Unassembled WGS sequence"/>
</dbReference>
<dbReference type="InterPro" id="IPR011761">
    <property type="entry name" value="ATP-grasp"/>
</dbReference>
<evidence type="ECO:0000256" key="1">
    <source>
        <dbReference type="PROSITE-ProRule" id="PRU00409"/>
    </source>
</evidence>
<organism evidence="3 4">
    <name type="scientific">Desulfovibrio psychrotolerans</name>
    <dbReference type="NCBI Taxonomy" id="415242"/>
    <lineage>
        <taxon>Bacteria</taxon>
        <taxon>Pseudomonadati</taxon>
        <taxon>Thermodesulfobacteriota</taxon>
        <taxon>Desulfovibrionia</taxon>
        <taxon>Desulfovibrionales</taxon>
        <taxon>Desulfovibrionaceae</taxon>
        <taxon>Desulfovibrio</taxon>
    </lineage>
</organism>
<dbReference type="PROSITE" id="PS50975">
    <property type="entry name" value="ATP_GRASP"/>
    <property type="match status" value="1"/>
</dbReference>
<dbReference type="SUPFAM" id="SSF56059">
    <property type="entry name" value="Glutathione synthetase ATP-binding domain-like"/>
    <property type="match status" value="1"/>
</dbReference>
<dbReference type="GO" id="GO:0005524">
    <property type="term" value="F:ATP binding"/>
    <property type="evidence" value="ECO:0007669"/>
    <property type="project" value="UniProtKB-UniRule"/>
</dbReference>